<evidence type="ECO:0000256" key="6">
    <source>
        <dbReference type="ARBA" id="ARBA00047761"/>
    </source>
</evidence>
<comment type="caution">
    <text evidence="10">The sequence shown here is derived from an EMBL/GenBank/DDBJ whole genome shotgun (WGS) entry which is preliminary data.</text>
</comment>
<comment type="catalytic activity">
    <reaction evidence="7 8">
        <text>O-phospho-L-threonyl-[protein] + H2O = L-threonyl-[protein] + phosphate</text>
        <dbReference type="Rhea" id="RHEA:47004"/>
        <dbReference type="Rhea" id="RHEA-COMP:11060"/>
        <dbReference type="Rhea" id="RHEA-COMP:11605"/>
        <dbReference type="ChEBI" id="CHEBI:15377"/>
        <dbReference type="ChEBI" id="CHEBI:30013"/>
        <dbReference type="ChEBI" id="CHEBI:43474"/>
        <dbReference type="ChEBI" id="CHEBI:61977"/>
        <dbReference type="EC" id="3.1.3.16"/>
    </reaction>
</comment>
<evidence type="ECO:0000313" key="10">
    <source>
        <dbReference type="EMBL" id="MFH4973527.1"/>
    </source>
</evidence>
<dbReference type="PANTHER" id="PTHR11668:SF300">
    <property type="entry name" value="SERINE_THREONINE-PROTEIN PHOSPHATASE"/>
    <property type="match status" value="1"/>
</dbReference>
<dbReference type="InterPro" id="IPR006186">
    <property type="entry name" value="Ser/Thr-sp_prot-phosphatase"/>
</dbReference>
<evidence type="ECO:0000313" key="11">
    <source>
        <dbReference type="Proteomes" id="UP001608902"/>
    </source>
</evidence>
<dbReference type="GO" id="GO:0046872">
    <property type="term" value="F:metal ion binding"/>
    <property type="evidence" value="ECO:0007669"/>
    <property type="project" value="UniProtKB-KW"/>
</dbReference>
<evidence type="ECO:0000256" key="5">
    <source>
        <dbReference type="ARBA" id="ARBA00023211"/>
    </source>
</evidence>
<keyword evidence="2" id="KW-0479">Metal-binding</keyword>
<dbReference type="InterPro" id="IPR004843">
    <property type="entry name" value="Calcineurin-like_PHP"/>
</dbReference>
<dbReference type="EMBL" id="JBGFUD010000059">
    <property type="protein sequence ID" value="MFH4973527.1"/>
    <property type="molecule type" value="Genomic_DNA"/>
</dbReference>
<dbReference type="Gene3D" id="3.60.21.10">
    <property type="match status" value="1"/>
</dbReference>
<protein>
    <recommendedName>
        <fullName evidence="8">Serine/threonine-protein phosphatase</fullName>
        <ecNumber evidence="8">3.1.3.16</ecNumber>
    </recommendedName>
</protein>
<comment type="similarity">
    <text evidence="8">Belongs to the PPP phosphatase family.</text>
</comment>
<dbReference type="Pfam" id="PF00149">
    <property type="entry name" value="Metallophos"/>
    <property type="match status" value="1"/>
</dbReference>
<dbReference type="InterPro" id="IPR029052">
    <property type="entry name" value="Metallo-depent_PP-like"/>
</dbReference>
<evidence type="ECO:0000256" key="2">
    <source>
        <dbReference type="ARBA" id="ARBA00022723"/>
    </source>
</evidence>
<dbReference type="Proteomes" id="UP001608902">
    <property type="component" value="Unassembled WGS sequence"/>
</dbReference>
<feature type="domain" description="Serine/threonine specific protein phosphatases" evidence="9">
    <location>
        <begin position="179"/>
        <end position="184"/>
    </location>
</feature>
<evidence type="ECO:0000256" key="1">
    <source>
        <dbReference type="ARBA" id="ARBA00001936"/>
    </source>
</evidence>
<comment type="cofactor">
    <cofactor evidence="1">
        <name>Mn(2+)</name>
        <dbReference type="ChEBI" id="CHEBI:29035"/>
    </cofactor>
</comment>
<keyword evidence="4" id="KW-0904">Protein phosphatase</keyword>
<keyword evidence="3 8" id="KW-0378">Hydrolase</keyword>
<dbReference type="InterPro" id="IPR050341">
    <property type="entry name" value="PP1_catalytic_subunit"/>
</dbReference>
<organism evidence="10 11">
    <name type="scientific">Gnathostoma spinigerum</name>
    <dbReference type="NCBI Taxonomy" id="75299"/>
    <lineage>
        <taxon>Eukaryota</taxon>
        <taxon>Metazoa</taxon>
        <taxon>Ecdysozoa</taxon>
        <taxon>Nematoda</taxon>
        <taxon>Chromadorea</taxon>
        <taxon>Rhabditida</taxon>
        <taxon>Spirurina</taxon>
        <taxon>Gnathostomatomorpha</taxon>
        <taxon>Gnathostomatoidea</taxon>
        <taxon>Gnathostomatidae</taxon>
        <taxon>Gnathostoma</taxon>
    </lineage>
</organism>
<comment type="catalytic activity">
    <reaction evidence="6">
        <text>O-phospho-L-seryl-[protein] + H2O = L-seryl-[protein] + phosphate</text>
        <dbReference type="Rhea" id="RHEA:20629"/>
        <dbReference type="Rhea" id="RHEA-COMP:9863"/>
        <dbReference type="Rhea" id="RHEA-COMP:11604"/>
        <dbReference type="ChEBI" id="CHEBI:15377"/>
        <dbReference type="ChEBI" id="CHEBI:29999"/>
        <dbReference type="ChEBI" id="CHEBI:43474"/>
        <dbReference type="ChEBI" id="CHEBI:83421"/>
        <dbReference type="EC" id="3.1.3.16"/>
    </reaction>
</comment>
<dbReference type="SUPFAM" id="SSF56300">
    <property type="entry name" value="Metallo-dependent phosphatases"/>
    <property type="match status" value="1"/>
</dbReference>
<evidence type="ECO:0000256" key="4">
    <source>
        <dbReference type="ARBA" id="ARBA00022912"/>
    </source>
</evidence>
<keyword evidence="5" id="KW-0464">Manganese</keyword>
<gene>
    <name evidence="10" type="ORF">AB6A40_000236</name>
</gene>
<evidence type="ECO:0000256" key="8">
    <source>
        <dbReference type="RuleBase" id="RU004273"/>
    </source>
</evidence>
<dbReference type="AlphaFoldDB" id="A0ABD6E3S4"/>
<sequence>MLMVYTLAHARASCPPVHRFPHIRRCMPRISVINSCTQISVYLEADAIEPAYIDFPDRVAEWLKNMLENCVIHDEKSERASVTDVLWDKKPYIVKLAKRAKEVFQQEKPLLWVTPPVYVCGDIHGQFFDLLRIFKLVGKPPKIKFLFLGDYVDRGPHSLETICLLFLYKVLYPQSVFMLRGNHECSTVSLTYGFHDECEERYIIGESIWVEFMAAFDWLPFSAMVGKRMICMHGGISEKIVEISQIDEIKRPITPYKENPLENDLLWSDPEPTPSSDPCAPDYRDNSVRGTGHFFSEKAVIKFCQRFNLDLVIRAHQVVLDGYEFFANRHMVTIFAAPNYMGTFGNRGSIMQIDENYKISFQTLDPLKEAPQRRKGRTSEVDIDALFAENSAYNFP</sequence>
<name>A0ABD6E3S4_9BILA</name>
<dbReference type="SMART" id="SM00156">
    <property type="entry name" value="PP2Ac"/>
    <property type="match status" value="1"/>
</dbReference>
<dbReference type="GO" id="GO:0004722">
    <property type="term" value="F:protein serine/threonine phosphatase activity"/>
    <property type="evidence" value="ECO:0007669"/>
    <property type="project" value="UniProtKB-EC"/>
</dbReference>
<evidence type="ECO:0000256" key="3">
    <source>
        <dbReference type="ARBA" id="ARBA00022801"/>
    </source>
</evidence>
<proteinExistence type="inferred from homology"/>
<accession>A0ABD6E3S4</accession>
<reference evidence="10 11" key="1">
    <citation type="submission" date="2024-08" db="EMBL/GenBank/DDBJ databases">
        <title>Gnathostoma spinigerum genome.</title>
        <authorList>
            <person name="Gonzalez-Bertolin B."/>
            <person name="Monzon S."/>
            <person name="Zaballos A."/>
            <person name="Jimenez P."/>
            <person name="Dekumyoy P."/>
            <person name="Varona S."/>
            <person name="Cuesta I."/>
            <person name="Sumanam S."/>
            <person name="Adisakwattana P."/>
            <person name="Gasser R.B."/>
            <person name="Hernandez-Gonzalez A."/>
            <person name="Young N.D."/>
            <person name="Perteguer M.J."/>
        </authorList>
    </citation>
    <scope>NUCLEOTIDE SEQUENCE [LARGE SCALE GENOMIC DNA]</scope>
    <source>
        <strain evidence="10">AL3</strain>
        <tissue evidence="10">Liver</tissue>
    </source>
</reference>
<evidence type="ECO:0000259" key="9">
    <source>
        <dbReference type="PROSITE" id="PS00125"/>
    </source>
</evidence>
<dbReference type="EC" id="3.1.3.16" evidence="8"/>
<dbReference type="PANTHER" id="PTHR11668">
    <property type="entry name" value="SERINE/THREONINE PROTEIN PHOSPHATASE"/>
    <property type="match status" value="1"/>
</dbReference>
<dbReference type="PRINTS" id="PR00114">
    <property type="entry name" value="STPHPHTASE"/>
</dbReference>
<keyword evidence="11" id="KW-1185">Reference proteome</keyword>
<dbReference type="PROSITE" id="PS00125">
    <property type="entry name" value="SER_THR_PHOSPHATASE"/>
    <property type="match status" value="1"/>
</dbReference>
<evidence type="ECO:0000256" key="7">
    <source>
        <dbReference type="ARBA" id="ARBA00048336"/>
    </source>
</evidence>